<gene>
    <name evidence="1" type="ORF">B5F11_04495</name>
</gene>
<evidence type="ECO:0000313" key="2">
    <source>
        <dbReference type="Proteomes" id="UP000196386"/>
    </source>
</evidence>
<evidence type="ECO:0000313" key="1">
    <source>
        <dbReference type="EMBL" id="OUP70710.1"/>
    </source>
</evidence>
<dbReference type="RefSeq" id="WP_087299932.1">
    <property type="nucleotide sequence ID" value="NZ_NFKP01000003.1"/>
</dbReference>
<proteinExistence type="predicted"/>
<dbReference type="Proteomes" id="UP000196386">
    <property type="component" value="Unassembled WGS sequence"/>
</dbReference>
<reference evidence="2" key="1">
    <citation type="submission" date="2017-04" db="EMBL/GenBank/DDBJ databases">
        <title>Function of individual gut microbiota members based on whole genome sequencing of pure cultures obtained from chicken caecum.</title>
        <authorList>
            <person name="Medvecky M."/>
            <person name="Cejkova D."/>
            <person name="Polansky O."/>
            <person name="Karasova D."/>
            <person name="Kubasova T."/>
            <person name="Cizek A."/>
            <person name="Rychlik I."/>
        </authorList>
    </citation>
    <scope>NUCLEOTIDE SEQUENCE [LARGE SCALE GENOMIC DNA]</scope>
    <source>
        <strain evidence="2">An175</strain>
    </source>
</reference>
<sequence>MKQQEQNKFIRNEILRKLLNTGDIFSCRTLLYIIEQMPVAYITEYKMHSVSGDFNWYVTWKHEDATDIEMLKNASIFIHDARARLYFPAFLDTRIPPANRDGLEEILNRFSMTEYDKFELIKRSKGLSPIKAGCVEEIEAVDCWMQEIHAINEIWDRYCMSLAESIEVIEQPCDGMYWKLP</sequence>
<dbReference type="EMBL" id="NFKP01000003">
    <property type="protein sequence ID" value="OUP70710.1"/>
    <property type="molecule type" value="Genomic_DNA"/>
</dbReference>
<organism evidence="1 2">
    <name type="scientific">Anaerotruncus colihominis</name>
    <dbReference type="NCBI Taxonomy" id="169435"/>
    <lineage>
        <taxon>Bacteria</taxon>
        <taxon>Bacillati</taxon>
        <taxon>Bacillota</taxon>
        <taxon>Clostridia</taxon>
        <taxon>Eubacteriales</taxon>
        <taxon>Oscillospiraceae</taxon>
        <taxon>Anaerotruncus</taxon>
    </lineage>
</organism>
<protein>
    <submittedName>
        <fullName evidence="1">Uncharacterized protein</fullName>
    </submittedName>
</protein>
<name>A0A1Y4MR29_9FIRM</name>
<accession>A0A1Y4MR29</accession>
<comment type="caution">
    <text evidence="1">The sequence shown here is derived from an EMBL/GenBank/DDBJ whole genome shotgun (WGS) entry which is preliminary data.</text>
</comment>
<dbReference type="AlphaFoldDB" id="A0A1Y4MR29"/>